<dbReference type="Proteomes" id="UP000041254">
    <property type="component" value="Unassembled WGS sequence"/>
</dbReference>
<keyword evidence="3" id="KW-1185">Reference proteome</keyword>
<feature type="compositionally biased region" description="Pro residues" evidence="1">
    <location>
        <begin position="45"/>
        <end position="56"/>
    </location>
</feature>
<protein>
    <submittedName>
        <fullName evidence="2">Uncharacterized protein</fullName>
    </submittedName>
</protein>
<proteinExistence type="predicted"/>
<evidence type="ECO:0000313" key="2">
    <source>
        <dbReference type="EMBL" id="CEM32071.1"/>
    </source>
</evidence>
<gene>
    <name evidence="2" type="ORF">Vbra_137</name>
</gene>
<accession>A0A0G4GP34</accession>
<feature type="region of interest" description="Disordered" evidence="1">
    <location>
        <begin position="1"/>
        <end position="114"/>
    </location>
</feature>
<evidence type="ECO:0000256" key="1">
    <source>
        <dbReference type="SAM" id="MobiDB-lite"/>
    </source>
</evidence>
<dbReference type="VEuPathDB" id="CryptoDB:Vbra_137"/>
<sequence length="136" mass="14332">MRTRAHARVGVESGPPSVSEMPSRAVDNGEDEGQLVTTTTTAAPTTPPPEDVPPVTIPSQLVEQQTEELDRDRQPEAGEGVPEKALNEAERAVEGTTTTVVPIAADVESPSPTPYVTVDIVSTSTFSPPDTEGPSW</sequence>
<name>A0A0G4GP34_VITBC</name>
<feature type="compositionally biased region" description="Basic and acidic residues" evidence="1">
    <location>
        <begin position="68"/>
        <end position="93"/>
    </location>
</feature>
<dbReference type="InParanoid" id="A0A0G4GP34"/>
<evidence type="ECO:0000313" key="3">
    <source>
        <dbReference type="Proteomes" id="UP000041254"/>
    </source>
</evidence>
<organism evidence="2 3">
    <name type="scientific">Vitrella brassicaformis (strain CCMP3155)</name>
    <dbReference type="NCBI Taxonomy" id="1169540"/>
    <lineage>
        <taxon>Eukaryota</taxon>
        <taxon>Sar</taxon>
        <taxon>Alveolata</taxon>
        <taxon>Colpodellida</taxon>
        <taxon>Vitrellaceae</taxon>
        <taxon>Vitrella</taxon>
    </lineage>
</organism>
<dbReference type="EMBL" id="CDMY01000745">
    <property type="protein sequence ID" value="CEM32071.1"/>
    <property type="molecule type" value="Genomic_DNA"/>
</dbReference>
<dbReference type="AlphaFoldDB" id="A0A0G4GP34"/>
<reference evidence="2 3" key="1">
    <citation type="submission" date="2014-11" db="EMBL/GenBank/DDBJ databases">
        <authorList>
            <person name="Zhu J."/>
            <person name="Qi W."/>
            <person name="Song R."/>
        </authorList>
    </citation>
    <scope>NUCLEOTIDE SEQUENCE [LARGE SCALE GENOMIC DNA]</scope>
</reference>